<feature type="chain" id="PRO_5034157100" evidence="8">
    <location>
        <begin position="17"/>
        <end position="664"/>
    </location>
</feature>
<accession>A0A8H4L1I3</accession>
<evidence type="ECO:0000256" key="6">
    <source>
        <dbReference type="ARBA" id="ARBA00023004"/>
    </source>
</evidence>
<dbReference type="InterPro" id="IPR036851">
    <property type="entry name" value="Chloroperoxidase-like_sf"/>
</dbReference>
<keyword evidence="3" id="KW-0349">Heme</keyword>
<evidence type="ECO:0000256" key="7">
    <source>
        <dbReference type="ARBA" id="ARBA00025795"/>
    </source>
</evidence>
<keyword evidence="5" id="KW-0560">Oxidoreductase</keyword>
<organism evidence="10 11">
    <name type="scientific">Fusarium albosuccineum</name>
    <dbReference type="NCBI Taxonomy" id="1237068"/>
    <lineage>
        <taxon>Eukaryota</taxon>
        <taxon>Fungi</taxon>
        <taxon>Dikarya</taxon>
        <taxon>Ascomycota</taxon>
        <taxon>Pezizomycotina</taxon>
        <taxon>Sordariomycetes</taxon>
        <taxon>Hypocreomycetidae</taxon>
        <taxon>Hypocreales</taxon>
        <taxon>Nectriaceae</taxon>
        <taxon>Fusarium</taxon>
        <taxon>Fusarium decemcellulare species complex</taxon>
    </lineage>
</organism>
<evidence type="ECO:0000256" key="5">
    <source>
        <dbReference type="ARBA" id="ARBA00023002"/>
    </source>
</evidence>
<keyword evidence="6" id="KW-0408">Iron</keyword>
<dbReference type="PROSITE" id="PS51405">
    <property type="entry name" value="HEME_HALOPEROXIDASE"/>
    <property type="match status" value="1"/>
</dbReference>
<sequence length="664" mass="75276">MSYFTLFGLVISFASCMPHNVDLDKYSSKTDSARAYPGSTLKKKHFVWKAPGEDDLRSPCPFMNTLANHDFVPHNGRNVTRTPFIASIQEALGLDERFATQIFDRALVANPTPNATFFNLDMLHKTHGVIEHDGSLSRRDAIFDPTNPFDEVTFGNFVSYFGWNKTINTRNLANARARHAYDMSLINSNFTITEPEVPLIIGENAMLISIFGNPETAVAKRSFIEYFFRQERFPVLLGWVPSDGKVGPNVGNVVQAITDQSPADVPDETRAHGVLLINRYDWGYYVGDDELGEVEEEGDVLANSSTIGLVDHAHGNDYVQQWIRKKPNERDPSPNGIWMYIPDPEYMRGRFGFDAQYEQARSFLFFTQRTDFTRTRFPGQSQALRKHETELEAFHRGLEEGTDYSGVKRLRELCAPPGFPAHPSPGVQMPEQPPPESELLGPYSKNEHILQDQDIEVLRASVSSVDEPMKETFRQRGMSEKDIAAEERKRRTGIFVDPWREPAIDLFNELVLSYLEHFVLPHRSHSTPSKLGPALFPNRNESIQGRKHIDDFLFQRFSEPNETAPTLDVPSVSARILKFLDGRAGAHPVVFNEECLESIVRVVAALIKEIVELADRYAFGRGDEERAIDESCVIVPQHIREAVYYDNDLLSVLRCSAVFWAGRQ</sequence>
<keyword evidence="11" id="KW-1185">Reference proteome</keyword>
<comment type="cofactor">
    <cofactor evidence="1">
        <name>heme b</name>
        <dbReference type="ChEBI" id="CHEBI:60344"/>
    </cofactor>
</comment>
<dbReference type="EMBL" id="JAADYS010001760">
    <property type="protein sequence ID" value="KAF4461212.1"/>
    <property type="molecule type" value="Genomic_DNA"/>
</dbReference>
<protein>
    <submittedName>
        <fullName evidence="10">Histone-fold</fullName>
    </submittedName>
</protein>
<dbReference type="Proteomes" id="UP000554235">
    <property type="component" value="Unassembled WGS sequence"/>
</dbReference>
<dbReference type="Gene3D" id="1.10.489.10">
    <property type="entry name" value="Chloroperoxidase-like"/>
    <property type="match status" value="1"/>
</dbReference>
<dbReference type="PANTHER" id="PTHR33577">
    <property type="entry name" value="STERIGMATOCYSTIN BIOSYNTHESIS PEROXIDASE STCC-RELATED"/>
    <property type="match status" value="1"/>
</dbReference>
<name>A0A8H4L1I3_9HYPO</name>
<keyword evidence="2" id="KW-0575">Peroxidase</keyword>
<evidence type="ECO:0000313" key="10">
    <source>
        <dbReference type="EMBL" id="KAF4461212.1"/>
    </source>
</evidence>
<keyword evidence="8" id="KW-0732">Signal</keyword>
<feature type="signal peptide" evidence="8">
    <location>
        <begin position="1"/>
        <end position="16"/>
    </location>
</feature>
<evidence type="ECO:0000259" key="9">
    <source>
        <dbReference type="PROSITE" id="PS51405"/>
    </source>
</evidence>
<reference evidence="10 11" key="1">
    <citation type="submission" date="2020-01" db="EMBL/GenBank/DDBJ databases">
        <title>Identification and distribution of gene clusters putatively required for synthesis of sphingolipid metabolism inhibitors in phylogenetically diverse species of the filamentous fungus Fusarium.</title>
        <authorList>
            <person name="Kim H.-S."/>
            <person name="Busman M."/>
            <person name="Brown D.W."/>
            <person name="Divon H."/>
            <person name="Uhlig S."/>
            <person name="Proctor R.H."/>
        </authorList>
    </citation>
    <scope>NUCLEOTIDE SEQUENCE [LARGE SCALE GENOMIC DNA]</scope>
    <source>
        <strain evidence="10 11">NRRL 20459</strain>
    </source>
</reference>
<dbReference type="PANTHER" id="PTHR33577:SF7">
    <property type="entry name" value="HEME HALOPEROXIDASE FAMILY PROFILE DOMAIN-CONTAINING PROTEIN"/>
    <property type="match status" value="1"/>
</dbReference>
<gene>
    <name evidence="10" type="ORF">FALBO_11991</name>
</gene>
<dbReference type="Pfam" id="PF01328">
    <property type="entry name" value="Peroxidase_2"/>
    <property type="match status" value="1"/>
</dbReference>
<keyword evidence="4" id="KW-0479">Metal-binding</keyword>
<evidence type="ECO:0000256" key="8">
    <source>
        <dbReference type="SAM" id="SignalP"/>
    </source>
</evidence>
<feature type="domain" description="Heme haloperoxidase family profile" evidence="9">
    <location>
        <begin position="44"/>
        <end position="255"/>
    </location>
</feature>
<dbReference type="GO" id="GO:0004601">
    <property type="term" value="F:peroxidase activity"/>
    <property type="evidence" value="ECO:0007669"/>
    <property type="project" value="UniProtKB-KW"/>
</dbReference>
<evidence type="ECO:0000256" key="2">
    <source>
        <dbReference type="ARBA" id="ARBA00022559"/>
    </source>
</evidence>
<dbReference type="GO" id="GO:0046872">
    <property type="term" value="F:metal ion binding"/>
    <property type="evidence" value="ECO:0007669"/>
    <property type="project" value="UniProtKB-KW"/>
</dbReference>
<evidence type="ECO:0000313" key="11">
    <source>
        <dbReference type="Proteomes" id="UP000554235"/>
    </source>
</evidence>
<evidence type="ECO:0000256" key="1">
    <source>
        <dbReference type="ARBA" id="ARBA00001970"/>
    </source>
</evidence>
<evidence type="ECO:0000256" key="3">
    <source>
        <dbReference type="ARBA" id="ARBA00022617"/>
    </source>
</evidence>
<dbReference type="OrthoDB" id="3535423at2759"/>
<dbReference type="InterPro" id="IPR000028">
    <property type="entry name" value="Chloroperoxidase"/>
</dbReference>
<evidence type="ECO:0000256" key="4">
    <source>
        <dbReference type="ARBA" id="ARBA00022723"/>
    </source>
</evidence>
<comment type="caution">
    <text evidence="10">The sequence shown here is derived from an EMBL/GenBank/DDBJ whole genome shotgun (WGS) entry which is preliminary data.</text>
</comment>
<dbReference type="SUPFAM" id="SSF47571">
    <property type="entry name" value="Cloroperoxidase"/>
    <property type="match status" value="1"/>
</dbReference>
<comment type="similarity">
    <text evidence="7">Belongs to the chloroperoxidase family.</text>
</comment>
<dbReference type="AlphaFoldDB" id="A0A8H4L1I3"/>
<proteinExistence type="inferred from homology"/>